<dbReference type="InterPro" id="IPR036291">
    <property type="entry name" value="NAD(P)-bd_dom_sf"/>
</dbReference>
<keyword evidence="5" id="KW-1185">Reference proteome</keyword>
<dbReference type="InterPro" id="IPR001509">
    <property type="entry name" value="Epimerase_deHydtase"/>
</dbReference>
<dbReference type="EMBL" id="CP071709">
    <property type="protein sequence ID" value="QVY62426.1"/>
    <property type="molecule type" value="Genomic_DNA"/>
</dbReference>
<evidence type="ECO:0000259" key="2">
    <source>
        <dbReference type="Pfam" id="PF01370"/>
    </source>
</evidence>
<dbReference type="Proteomes" id="UP000679247">
    <property type="component" value="Chromosome"/>
</dbReference>
<evidence type="ECO:0000313" key="4">
    <source>
        <dbReference type="EMBL" id="QVY62426.1"/>
    </source>
</evidence>
<dbReference type="RefSeq" id="WP_214477899.1">
    <property type="nucleotide sequence ID" value="NZ_CP071709.1"/>
</dbReference>
<evidence type="ECO:0000256" key="1">
    <source>
        <dbReference type="ARBA" id="ARBA00009353"/>
    </source>
</evidence>
<dbReference type="Pfam" id="PF08338">
    <property type="entry name" value="DUF1731"/>
    <property type="match status" value="1"/>
</dbReference>
<gene>
    <name evidence="4" type="ORF">J1899_04805</name>
</gene>
<dbReference type="CDD" id="cd05242">
    <property type="entry name" value="SDR_a8"/>
    <property type="match status" value="1"/>
</dbReference>
<evidence type="ECO:0000313" key="5">
    <source>
        <dbReference type="Proteomes" id="UP000679247"/>
    </source>
</evidence>
<feature type="domain" description="DUF1731" evidence="3">
    <location>
        <begin position="253"/>
        <end position="299"/>
    </location>
</feature>
<comment type="similarity">
    <text evidence="1">Belongs to the NAD(P)-dependent epimerase/dehydratase family. SDR39U1 subfamily.</text>
</comment>
<protein>
    <submittedName>
        <fullName evidence="4">TIGR01777 family oxidoreductase</fullName>
    </submittedName>
</protein>
<evidence type="ECO:0000259" key="3">
    <source>
        <dbReference type="Pfam" id="PF08338"/>
    </source>
</evidence>
<dbReference type="Gene3D" id="3.40.50.720">
    <property type="entry name" value="NAD(P)-binding Rossmann-like Domain"/>
    <property type="match status" value="1"/>
</dbReference>
<sequence length="300" mass="33505">MKIALAGGTGFVGSYLTEALKQKGHEIFILTRNTQNKTAADQVKYVQWLNDGDAPEKELEGIEAFINLAGESINSGRWTEERKKRIIKSRTQSAQEVNRILHNLKEAPNVVIQASAIGYYGTSDTKFFTEEVTAAGSDFLAETVYKWEQTAREGKLPNSRLVFTRFGIILSKHGGALPKMVLPYQFFAGGKLGKGIQWMSWIHIEDVVKAVLYCLENKKIDGPVNFTAPNPVQMNEFGKTLGAVLHKPHWIPLPGFAMKIMLGEMSMLMLEGQHVTPKKLLSAGYPFSYPHLKDALEDIY</sequence>
<dbReference type="InterPro" id="IPR010099">
    <property type="entry name" value="SDR39U1"/>
</dbReference>
<reference evidence="4 5" key="1">
    <citation type="submission" date="2021-03" db="EMBL/GenBank/DDBJ databases">
        <title>The first data on the complete genome of the tetrodotoxin-producing bacterium.</title>
        <authorList>
            <person name="Melnikova D.I."/>
            <person name="Nijland R."/>
            <person name="Magarlamov T.Y."/>
        </authorList>
    </citation>
    <scope>NUCLEOTIDE SEQUENCE [LARGE SCALE GENOMIC DNA]</scope>
    <source>
        <strain evidence="4 5">1839</strain>
    </source>
</reference>
<organism evidence="4 5">
    <name type="scientific">Cytobacillus gottheilii</name>
    <dbReference type="NCBI Taxonomy" id="859144"/>
    <lineage>
        <taxon>Bacteria</taxon>
        <taxon>Bacillati</taxon>
        <taxon>Bacillota</taxon>
        <taxon>Bacilli</taxon>
        <taxon>Bacillales</taxon>
        <taxon>Bacillaceae</taxon>
        <taxon>Cytobacillus</taxon>
    </lineage>
</organism>
<dbReference type="Pfam" id="PF01370">
    <property type="entry name" value="Epimerase"/>
    <property type="match status" value="1"/>
</dbReference>
<dbReference type="NCBIfam" id="TIGR01777">
    <property type="entry name" value="yfcH"/>
    <property type="match status" value="1"/>
</dbReference>
<feature type="domain" description="NAD-dependent epimerase/dehydratase" evidence="2">
    <location>
        <begin position="4"/>
        <end position="218"/>
    </location>
</feature>
<dbReference type="PANTHER" id="PTHR11092:SF0">
    <property type="entry name" value="EPIMERASE FAMILY PROTEIN SDR39U1"/>
    <property type="match status" value="1"/>
</dbReference>
<dbReference type="SUPFAM" id="SSF51735">
    <property type="entry name" value="NAD(P)-binding Rossmann-fold domains"/>
    <property type="match status" value="1"/>
</dbReference>
<accession>A0ABX8FEI1</accession>
<proteinExistence type="inferred from homology"/>
<name>A0ABX8FEI1_9BACI</name>
<dbReference type="PANTHER" id="PTHR11092">
    <property type="entry name" value="SUGAR NUCLEOTIDE EPIMERASE RELATED"/>
    <property type="match status" value="1"/>
</dbReference>
<dbReference type="InterPro" id="IPR013549">
    <property type="entry name" value="DUF1731"/>
</dbReference>